<evidence type="ECO:0000313" key="2">
    <source>
        <dbReference type="Proteomes" id="UP000000491"/>
    </source>
</evidence>
<dbReference type="AlphaFoldDB" id="F8ET71"/>
<dbReference type="PATRIC" id="fig|579138.3.peg.62"/>
<protein>
    <recommendedName>
        <fullName evidence="3">HTH marR-type domain-containing protein</fullName>
    </recommendedName>
</protein>
<dbReference type="KEGG" id="zmp:Zymop_0057"/>
<dbReference type="eggNOG" id="COG1846">
    <property type="taxonomic scope" value="Bacteria"/>
</dbReference>
<name>F8ET71_ZYMMT</name>
<evidence type="ECO:0008006" key="3">
    <source>
        <dbReference type="Google" id="ProtNLM"/>
    </source>
</evidence>
<proteinExistence type="predicted"/>
<dbReference type="EMBL" id="CP002865">
    <property type="protein sequence ID" value="AEI36961.1"/>
    <property type="molecule type" value="Genomic_DNA"/>
</dbReference>
<accession>F8ET71</accession>
<organism evidence="1 2">
    <name type="scientific">Zymomonas mobilis subsp. pomaceae (strain ATCC 29192 / DSM 22645 / JCM 10191 / CCUG 17912 / NBRC 13757 / NCIMB 11200 / NRRL B-4491 / Barker I)</name>
    <dbReference type="NCBI Taxonomy" id="579138"/>
    <lineage>
        <taxon>Bacteria</taxon>
        <taxon>Pseudomonadati</taxon>
        <taxon>Pseudomonadota</taxon>
        <taxon>Alphaproteobacteria</taxon>
        <taxon>Sphingomonadales</taxon>
        <taxon>Zymomonadaceae</taxon>
        <taxon>Zymomonas</taxon>
    </lineage>
</organism>
<dbReference type="RefSeq" id="WP_013933362.1">
    <property type="nucleotide sequence ID" value="NC_015709.1"/>
</dbReference>
<sequence length="336" mass="37316">MMGIEKTTNISASLYNAEKSTSNLVYKNTSQILIVAFDPKRQALLEKSVLNLGLMSRIFPIYEAADMVANGMAGDAILLDLTSIKDESLAESLLDAVMTRISHDMIGVVINLPLSLIDNAYNRFFETDVQLLIESDESSWYSAIEKAIKTSPLTLNDVVADTRTPPLKTISEEVNRIAKMLASLSNEEGRNREYSLPQSLLGDERKNEIARPELKAETKKISINAAVVRAIIRAHRLRDQYFSSCLFADPAWDMLLDLTAAKLEGRQVSVSSLCIASAVPPTTALRWIKSLTEEKIFIRIADLRDGRRVFIQLSDMAMDAMIPYLAASLSLITRAL</sequence>
<dbReference type="SUPFAM" id="SSF46785">
    <property type="entry name" value="Winged helix' DNA-binding domain"/>
    <property type="match status" value="1"/>
</dbReference>
<reference evidence="1 2" key="1">
    <citation type="journal article" date="2011" name="J. Bacteriol.">
        <title>Genome sequence of the ethanol-producing Zymomonas mobilis subsp. pomaceae lectotype strain ATCC 29192.</title>
        <authorList>
            <person name="Kouvelis V.N."/>
            <person name="Davenport K.W."/>
            <person name="Brettin T.S."/>
            <person name="Bruce D."/>
            <person name="Detter C."/>
            <person name="Han C.S."/>
            <person name="Nolan M."/>
            <person name="Tapia R."/>
            <person name="Damoulaki A."/>
            <person name="Kyrpides N.C."/>
            <person name="Typas M.A."/>
            <person name="Pappas K.M."/>
        </authorList>
    </citation>
    <scope>NUCLEOTIDE SEQUENCE [LARGE SCALE GENOMIC DNA]</scope>
    <source>
        <strain evidence="2">ATCC 29192 / DSM 22645 / JCM 10191 / CCUG 17912 / NBRC 13757 / NCIMB 11200 / NRRL B-4491 / Barker I</strain>
    </source>
</reference>
<evidence type="ECO:0000313" key="1">
    <source>
        <dbReference type="EMBL" id="AEI36961.1"/>
    </source>
</evidence>
<dbReference type="STRING" id="579138.Zymop_0057"/>
<gene>
    <name evidence="1" type="ordered locus">Zymop_0057</name>
</gene>
<dbReference type="HOGENOM" id="CLU_066639_0_0_5"/>
<dbReference type="InterPro" id="IPR036390">
    <property type="entry name" value="WH_DNA-bd_sf"/>
</dbReference>
<dbReference type="InterPro" id="IPR036388">
    <property type="entry name" value="WH-like_DNA-bd_sf"/>
</dbReference>
<dbReference type="Gene3D" id="1.10.10.10">
    <property type="entry name" value="Winged helix-like DNA-binding domain superfamily/Winged helix DNA-binding domain"/>
    <property type="match status" value="1"/>
</dbReference>
<dbReference type="Proteomes" id="UP000000491">
    <property type="component" value="Chromosome"/>
</dbReference>